<dbReference type="PROSITE" id="PS50262">
    <property type="entry name" value="G_PROTEIN_RECEP_F1_2"/>
    <property type="match status" value="1"/>
</dbReference>
<comment type="similarity">
    <text evidence="2">Belongs to the G-protein coupled receptor 1 family.</text>
</comment>
<evidence type="ECO:0000259" key="7">
    <source>
        <dbReference type="PROSITE" id="PS50262"/>
    </source>
</evidence>
<dbReference type="Gene3D" id="1.20.1070.10">
    <property type="entry name" value="Rhodopsin 7-helix transmembrane proteins"/>
    <property type="match status" value="1"/>
</dbReference>
<evidence type="ECO:0000256" key="6">
    <source>
        <dbReference type="SAM" id="Phobius"/>
    </source>
</evidence>
<dbReference type="PROSITE" id="PS00237">
    <property type="entry name" value="G_PROTEIN_RECEP_F1_1"/>
    <property type="match status" value="1"/>
</dbReference>
<evidence type="ECO:0000256" key="5">
    <source>
        <dbReference type="ARBA" id="ARBA00023136"/>
    </source>
</evidence>
<evidence type="ECO:0000256" key="3">
    <source>
        <dbReference type="ARBA" id="ARBA00022692"/>
    </source>
</evidence>
<dbReference type="Pfam" id="PF00001">
    <property type="entry name" value="7tm_1"/>
    <property type="match status" value="1"/>
</dbReference>
<sequence length="229" mass="26095">ELMEDNQKFPFAQLFNHDDAIANFSLPSSLEALNPMNARINSTYNKMIYLEKLGHLEDQSVECIDLNDGAAEETVKLIYQTGYYILGSLLIILGILTNGLCIIVTSRKKLQRMHVTRYIRLLASTDLIGYLAFIPCIVQPSFCVFESYSLAFYNAHFGLMFVSFTRSLSFFIIIWISYDRCLAVWKPGRYKSVNTPKVLRIRAIGTFIFCLFGYAPLMAMGELKSEVIC</sequence>
<evidence type="ECO:0000256" key="2">
    <source>
        <dbReference type="ARBA" id="ARBA00010663"/>
    </source>
</evidence>
<feature type="transmembrane region" description="Helical" evidence="6">
    <location>
        <begin position="199"/>
        <end position="217"/>
    </location>
</feature>
<feature type="transmembrane region" description="Helical" evidence="6">
    <location>
        <begin position="83"/>
        <end position="106"/>
    </location>
</feature>
<evidence type="ECO:0000256" key="4">
    <source>
        <dbReference type="ARBA" id="ARBA00022989"/>
    </source>
</evidence>
<feature type="transmembrane region" description="Helical" evidence="6">
    <location>
        <begin position="127"/>
        <end position="151"/>
    </location>
</feature>
<protein>
    <recommendedName>
        <fullName evidence="7">G-protein coupled receptors family 1 profile domain-containing protein</fullName>
    </recommendedName>
</protein>
<evidence type="ECO:0000313" key="9">
    <source>
        <dbReference type="Proteomes" id="UP001497623"/>
    </source>
</evidence>
<feature type="transmembrane region" description="Helical" evidence="6">
    <location>
        <begin position="157"/>
        <end position="178"/>
    </location>
</feature>
<accession>A0AAV2RIF4</accession>
<reference evidence="8 9" key="1">
    <citation type="submission" date="2024-05" db="EMBL/GenBank/DDBJ databases">
        <authorList>
            <person name="Wallberg A."/>
        </authorList>
    </citation>
    <scope>NUCLEOTIDE SEQUENCE [LARGE SCALE GENOMIC DNA]</scope>
</reference>
<dbReference type="PANTHER" id="PTHR47760">
    <property type="entry name" value="G-PROTEIN COUPLED RECEPTOR B0563.6-LIKE PROTEIN-RELATED"/>
    <property type="match status" value="1"/>
</dbReference>
<evidence type="ECO:0000313" key="8">
    <source>
        <dbReference type="EMBL" id="CAL4124718.1"/>
    </source>
</evidence>
<feature type="non-terminal residue" evidence="8">
    <location>
        <position position="229"/>
    </location>
</feature>
<dbReference type="PANTHER" id="PTHR47760:SF1">
    <property type="entry name" value="G-PROTEIN COUPLED RECEPTORS FAMILY 1 PROFILE DOMAIN-CONTAINING PROTEIN"/>
    <property type="match status" value="1"/>
</dbReference>
<evidence type="ECO:0000256" key="1">
    <source>
        <dbReference type="ARBA" id="ARBA00004370"/>
    </source>
</evidence>
<dbReference type="InterPro" id="IPR017452">
    <property type="entry name" value="GPCR_Rhodpsn_7TM"/>
</dbReference>
<dbReference type="Proteomes" id="UP001497623">
    <property type="component" value="Unassembled WGS sequence"/>
</dbReference>
<proteinExistence type="inferred from homology"/>
<name>A0AAV2RIF4_MEGNR</name>
<keyword evidence="5 6" id="KW-0472">Membrane</keyword>
<feature type="non-terminal residue" evidence="8">
    <location>
        <position position="1"/>
    </location>
</feature>
<organism evidence="8 9">
    <name type="scientific">Meganyctiphanes norvegica</name>
    <name type="common">Northern krill</name>
    <name type="synonym">Thysanopoda norvegica</name>
    <dbReference type="NCBI Taxonomy" id="48144"/>
    <lineage>
        <taxon>Eukaryota</taxon>
        <taxon>Metazoa</taxon>
        <taxon>Ecdysozoa</taxon>
        <taxon>Arthropoda</taxon>
        <taxon>Crustacea</taxon>
        <taxon>Multicrustacea</taxon>
        <taxon>Malacostraca</taxon>
        <taxon>Eumalacostraca</taxon>
        <taxon>Eucarida</taxon>
        <taxon>Euphausiacea</taxon>
        <taxon>Euphausiidae</taxon>
        <taxon>Meganyctiphanes</taxon>
    </lineage>
</organism>
<keyword evidence="3 6" id="KW-0812">Transmembrane</keyword>
<dbReference type="GO" id="GO:0016020">
    <property type="term" value="C:membrane"/>
    <property type="evidence" value="ECO:0007669"/>
    <property type="project" value="UniProtKB-SubCell"/>
</dbReference>
<dbReference type="InterPro" id="IPR053093">
    <property type="entry name" value="GPCR-like"/>
</dbReference>
<dbReference type="GO" id="GO:0004930">
    <property type="term" value="F:G protein-coupled receptor activity"/>
    <property type="evidence" value="ECO:0007669"/>
    <property type="project" value="InterPro"/>
</dbReference>
<comment type="caution">
    <text evidence="8">The sequence shown here is derived from an EMBL/GenBank/DDBJ whole genome shotgun (WGS) entry which is preliminary data.</text>
</comment>
<feature type="domain" description="G-protein coupled receptors family 1 profile" evidence="7">
    <location>
        <begin position="97"/>
        <end position="229"/>
    </location>
</feature>
<dbReference type="InterPro" id="IPR000276">
    <property type="entry name" value="GPCR_Rhodpsn"/>
</dbReference>
<comment type="subcellular location">
    <subcellularLocation>
        <location evidence="1">Membrane</location>
    </subcellularLocation>
</comment>
<dbReference type="AlphaFoldDB" id="A0AAV2RIF4"/>
<keyword evidence="9" id="KW-1185">Reference proteome</keyword>
<keyword evidence="4 6" id="KW-1133">Transmembrane helix</keyword>
<dbReference type="SUPFAM" id="SSF81321">
    <property type="entry name" value="Family A G protein-coupled receptor-like"/>
    <property type="match status" value="1"/>
</dbReference>
<dbReference type="EMBL" id="CAXKWB010022912">
    <property type="protein sequence ID" value="CAL4124718.1"/>
    <property type="molecule type" value="Genomic_DNA"/>
</dbReference>
<gene>
    <name evidence="8" type="ORF">MNOR_LOCUS24721</name>
</gene>